<dbReference type="PROSITE" id="PS50893">
    <property type="entry name" value="ABC_TRANSPORTER_2"/>
    <property type="match status" value="2"/>
</dbReference>
<feature type="compositionally biased region" description="Polar residues" evidence="11">
    <location>
        <begin position="14"/>
        <end position="23"/>
    </location>
</feature>
<dbReference type="InterPro" id="IPR027417">
    <property type="entry name" value="P-loop_NTPase"/>
</dbReference>
<evidence type="ECO:0000256" key="2">
    <source>
        <dbReference type="ARBA" id="ARBA00005814"/>
    </source>
</evidence>
<dbReference type="InterPro" id="IPR013525">
    <property type="entry name" value="ABC2_TM"/>
</dbReference>
<evidence type="ECO:0000256" key="5">
    <source>
        <dbReference type="ARBA" id="ARBA00022692"/>
    </source>
</evidence>
<keyword evidence="3" id="KW-0813">Transport</keyword>
<dbReference type="Pfam" id="PF19055">
    <property type="entry name" value="ABC2_membrane_7"/>
    <property type="match status" value="2"/>
</dbReference>
<comment type="caution">
    <text evidence="14">The sequence shown here is derived from an EMBL/GenBank/DDBJ whole genome shotgun (WGS) entry which is preliminary data.</text>
</comment>
<dbReference type="OrthoDB" id="66620at2759"/>
<evidence type="ECO:0000256" key="4">
    <source>
        <dbReference type="ARBA" id="ARBA00022474"/>
    </source>
</evidence>
<dbReference type="InterPro" id="IPR017871">
    <property type="entry name" value="ABC_transporter-like_CS"/>
</dbReference>
<feature type="transmembrane region" description="Helical" evidence="12">
    <location>
        <begin position="544"/>
        <end position="565"/>
    </location>
</feature>
<dbReference type="GO" id="GO:0005886">
    <property type="term" value="C:plasma membrane"/>
    <property type="evidence" value="ECO:0007669"/>
    <property type="project" value="TreeGrafter"/>
</dbReference>
<feature type="transmembrane region" description="Helical" evidence="12">
    <location>
        <begin position="1282"/>
        <end position="1301"/>
    </location>
</feature>
<evidence type="ECO:0000313" key="15">
    <source>
        <dbReference type="Proteomes" id="UP000639338"/>
    </source>
</evidence>
<keyword evidence="7" id="KW-0067">ATP-binding</keyword>
<dbReference type="InterPro" id="IPR050352">
    <property type="entry name" value="ABCG_transporters"/>
</dbReference>
<evidence type="ECO:0000256" key="10">
    <source>
        <dbReference type="ARBA" id="ARBA00039188"/>
    </source>
</evidence>
<comment type="subcellular location">
    <subcellularLocation>
        <location evidence="1">Membrane</location>
        <topology evidence="1">Multi-pass membrane protein</topology>
    </subcellularLocation>
</comment>
<reference evidence="14 15" key="1">
    <citation type="submission" date="2020-08" db="EMBL/GenBank/DDBJ databases">
        <title>Aphidius gifuensis genome sequencing and assembly.</title>
        <authorList>
            <person name="Du Z."/>
        </authorList>
    </citation>
    <scope>NUCLEOTIDE SEQUENCE [LARGE SCALE GENOMIC DNA]</scope>
    <source>
        <strain evidence="14">YNYX2018</strain>
        <tissue evidence="14">Adults</tissue>
    </source>
</reference>
<accession>A0A834XRL2</accession>
<dbReference type="SUPFAM" id="SSF52540">
    <property type="entry name" value="P-loop containing nucleoside triphosphate hydrolases"/>
    <property type="match status" value="2"/>
</dbReference>
<dbReference type="Proteomes" id="UP000639338">
    <property type="component" value="Unassembled WGS sequence"/>
</dbReference>
<proteinExistence type="inferred from homology"/>
<evidence type="ECO:0000256" key="11">
    <source>
        <dbReference type="SAM" id="MobiDB-lite"/>
    </source>
</evidence>
<feature type="transmembrane region" description="Helical" evidence="12">
    <location>
        <begin position="466"/>
        <end position="495"/>
    </location>
</feature>
<dbReference type="Pfam" id="PF00005">
    <property type="entry name" value="ABC_tran"/>
    <property type="match status" value="2"/>
</dbReference>
<dbReference type="PANTHER" id="PTHR48041:SF129">
    <property type="entry name" value="PROTEIN WHITE"/>
    <property type="match status" value="1"/>
</dbReference>
<dbReference type="PROSITE" id="PS00211">
    <property type="entry name" value="ABC_TRANSPORTER_1"/>
    <property type="match status" value="2"/>
</dbReference>
<dbReference type="NCBIfam" id="TIGR00955">
    <property type="entry name" value="3a01204"/>
    <property type="match status" value="1"/>
</dbReference>
<evidence type="ECO:0000256" key="12">
    <source>
        <dbReference type="SAM" id="Phobius"/>
    </source>
</evidence>
<evidence type="ECO:0000256" key="8">
    <source>
        <dbReference type="ARBA" id="ARBA00022989"/>
    </source>
</evidence>
<dbReference type="GO" id="GO:0031409">
    <property type="term" value="F:pigment binding"/>
    <property type="evidence" value="ECO:0007669"/>
    <property type="project" value="UniProtKB-KW"/>
</dbReference>
<dbReference type="InterPro" id="IPR043926">
    <property type="entry name" value="ABCG_dom"/>
</dbReference>
<dbReference type="InterPro" id="IPR005284">
    <property type="entry name" value="Pigment_permease/Abcg"/>
</dbReference>
<dbReference type="SMART" id="SM00382">
    <property type="entry name" value="AAA"/>
    <property type="match status" value="2"/>
</dbReference>
<feature type="transmembrane region" description="Helical" evidence="12">
    <location>
        <begin position="1165"/>
        <end position="1191"/>
    </location>
</feature>
<evidence type="ECO:0000256" key="3">
    <source>
        <dbReference type="ARBA" id="ARBA00022448"/>
    </source>
</evidence>
<feature type="transmembrane region" description="Helical" evidence="12">
    <location>
        <begin position="1126"/>
        <end position="1153"/>
    </location>
</feature>
<feature type="transmembrane region" description="Helical" evidence="12">
    <location>
        <begin position="661"/>
        <end position="684"/>
    </location>
</feature>
<evidence type="ECO:0000259" key="13">
    <source>
        <dbReference type="PROSITE" id="PS50893"/>
    </source>
</evidence>
<gene>
    <name evidence="14" type="ORF">HCN44_001515</name>
</gene>
<keyword evidence="15" id="KW-1185">Reference proteome</keyword>
<feature type="region of interest" description="Disordered" evidence="11">
    <location>
        <begin position="1"/>
        <end position="23"/>
    </location>
</feature>
<dbReference type="Gene3D" id="3.40.50.300">
    <property type="entry name" value="P-loop containing nucleotide triphosphate hydrolases"/>
    <property type="match status" value="2"/>
</dbReference>
<dbReference type="FunFam" id="3.40.50.300:FF:001225">
    <property type="entry name" value="ATP-binding cassette sub-family G member"/>
    <property type="match status" value="1"/>
</dbReference>
<feature type="transmembrane region" description="Helical" evidence="12">
    <location>
        <begin position="507"/>
        <end position="532"/>
    </location>
</feature>
<keyword evidence="5 12" id="KW-0812">Transmembrane</keyword>
<name>A0A834XRL2_APHGI</name>
<dbReference type="InterPro" id="IPR003439">
    <property type="entry name" value="ABC_transporter-like_ATP-bd"/>
</dbReference>
<dbReference type="InterPro" id="IPR003593">
    <property type="entry name" value="AAA+_ATPase"/>
</dbReference>
<dbReference type="EMBL" id="JACMRX010000003">
    <property type="protein sequence ID" value="KAF7992190.1"/>
    <property type="molecule type" value="Genomic_DNA"/>
</dbReference>
<feature type="domain" description="ABC transporter" evidence="13">
    <location>
        <begin position="88"/>
        <end position="333"/>
    </location>
</feature>
<protein>
    <recommendedName>
        <fullName evidence="10">Protein white</fullName>
    </recommendedName>
</protein>
<feature type="domain" description="ABC transporter" evidence="13">
    <location>
        <begin position="708"/>
        <end position="956"/>
    </location>
</feature>
<dbReference type="GO" id="GO:0030659">
    <property type="term" value="C:cytoplasmic vesicle membrane"/>
    <property type="evidence" value="ECO:0007669"/>
    <property type="project" value="TreeGrafter"/>
</dbReference>
<organism evidence="14 15">
    <name type="scientific">Aphidius gifuensis</name>
    <name type="common">Parasitoid wasp</name>
    <dbReference type="NCBI Taxonomy" id="684658"/>
    <lineage>
        <taxon>Eukaryota</taxon>
        <taxon>Metazoa</taxon>
        <taxon>Ecdysozoa</taxon>
        <taxon>Arthropoda</taxon>
        <taxon>Hexapoda</taxon>
        <taxon>Insecta</taxon>
        <taxon>Pterygota</taxon>
        <taxon>Neoptera</taxon>
        <taxon>Endopterygota</taxon>
        <taxon>Hymenoptera</taxon>
        <taxon>Apocrita</taxon>
        <taxon>Ichneumonoidea</taxon>
        <taxon>Braconidae</taxon>
        <taxon>Aphidiinae</taxon>
        <taxon>Aphidius</taxon>
    </lineage>
</organism>
<evidence type="ECO:0000256" key="7">
    <source>
        <dbReference type="ARBA" id="ARBA00022840"/>
    </source>
</evidence>
<dbReference type="GO" id="GO:0016887">
    <property type="term" value="F:ATP hydrolysis activity"/>
    <property type="evidence" value="ECO:0007669"/>
    <property type="project" value="InterPro"/>
</dbReference>
<dbReference type="Pfam" id="PF01061">
    <property type="entry name" value="ABC2_membrane"/>
    <property type="match status" value="2"/>
</dbReference>
<keyword evidence="4" id="KW-0608">Pigment</keyword>
<dbReference type="GO" id="GO:0140359">
    <property type="term" value="F:ABC-type transporter activity"/>
    <property type="evidence" value="ECO:0007669"/>
    <property type="project" value="InterPro"/>
</dbReference>
<keyword evidence="9 12" id="KW-0472">Membrane</keyword>
<feature type="transmembrane region" description="Helical" evidence="12">
    <location>
        <begin position="572"/>
        <end position="594"/>
    </location>
</feature>
<dbReference type="GO" id="GO:0005524">
    <property type="term" value="F:ATP binding"/>
    <property type="evidence" value="ECO:0007669"/>
    <property type="project" value="UniProtKB-KW"/>
</dbReference>
<keyword evidence="6" id="KW-0547">Nucleotide-binding</keyword>
<evidence type="ECO:0000256" key="9">
    <source>
        <dbReference type="ARBA" id="ARBA00023136"/>
    </source>
</evidence>
<sequence>MTVTEEKLPLVLSGPSTSAGNQRASYNSVSIHEAKINDPNDLRDNSETVLRMDSILSSRTTSNSINQGPDKITYTWSEVNGYATTNNGRTWNSLFYRKKPIEQKHILKDVCGVAYPGELLVIMGSSGAGKTTLLNALTFRSSRGVTVSGTMAANGKRVTSSVLTSRTAYVQQDDLFVGTLTVREHLLFQAMVRMDRHIPYLQRVKRVNEVISELALTKCRDTNIGIPGRVKGLSGGEMKRLSFASEVLTDPPLMFCDEPTSGLDSFMAHQVVSVLKALAARGKTIIVTLHQPSSELFTLFDRILLMAEGRVAFMGSPEDACEFFKNMGAVCPSNYNPADYFVQVLAVVPGKESSCRHTINSVCDEFQRSEQGIKISNDAEMIQGEFEESLRESSNKTGNNQTSSSPYKASWCEQFRAVLWRSWLSVIKEPILIKVRLLQTLMVSLLIGLIYYGQKLDQDGVMNINGALFIFLTNMTFQNVFAVISVFCAELPIFLREHRNGMYRTDIYFICKTLAEAPIFIAVPFLFTTIVYPMVGLYPDFNHYLVAVVVMILIANVATSFGYLISCSSTNISMALSVGPPVIIPFLLFGGFFLNTASVPSYFEWFSYLSWFRYGNEALLINQWSEVETIACTRSNATCPKSGHMVLQTYNFNEEDMSMDIIGLVVLIISFRFFAFLALLTKTFQNNSSGFMMKPMNPGTPNEDGVTLSWKDLSIYATDKNKNIYKQLINNVRGVVKPGDLTAILGGSGAGKSSLMTALAFRPAPGMIVHGDISVNGLCVNSSYMQHHTGYMHQDDIFIGTMTVMEHLWFMARMKLDRRMKNYEICDRIDNLLRQVGLFHRTSVTIGSNGGDDKVLSGGEKKRLAFITELLTDPKILFLDEPTTGQDSYSASVLISQLTSFASRGKTVLCTIHQPSSSIFDKFHRIILVADGRIAFAGTRDQALQFFAKQGYKCPSNFNPADYFVATLAIAPRDEDSSRRTAQRICDAFLTSDSCKEIDVTLQLEVHMSKSYDWRVDHSRTRDFKHPRWWTRLFWLTHRGFVQVIRDQSVQILRILQKTCVAIMAGLCFVAAVNLDQYGIQAVQGVIFILVAENTFSPMYATLSLFPQELPLFLREYRAGMYSTHLYYISRIISLTPGLVLEPMIFTIIIYWLAGLRNSFESFLLTLLVTVFTMNVSSACGCFFSAAFETVPLAMAYLVPFDYLLMITMGPFAKLSSLPIYINWIKYISWLLHSTEAITILQWQGIHNISCGTSQSELPCVTDGSEVIDIYDFDEDNFWSDIISMAIIYASFHVLGYFFLWRRCRAK</sequence>
<keyword evidence="8 12" id="KW-1133">Transmembrane helix</keyword>
<evidence type="ECO:0000256" key="6">
    <source>
        <dbReference type="ARBA" id="ARBA00022741"/>
    </source>
</evidence>
<evidence type="ECO:0000313" key="14">
    <source>
        <dbReference type="EMBL" id="KAF7992190.1"/>
    </source>
</evidence>
<evidence type="ECO:0000256" key="1">
    <source>
        <dbReference type="ARBA" id="ARBA00004141"/>
    </source>
</evidence>
<comment type="similarity">
    <text evidence="2">Belongs to the ABC transporter superfamily. ABCG family. Eye pigment precursor importer (TC 3.A.1.204) subfamily.</text>
</comment>
<dbReference type="PANTHER" id="PTHR48041">
    <property type="entry name" value="ABC TRANSPORTER G FAMILY MEMBER 28"/>
    <property type="match status" value="1"/>
</dbReference>